<feature type="repeat" description="ANK" evidence="1">
    <location>
        <begin position="1073"/>
        <end position="1105"/>
    </location>
</feature>
<dbReference type="AlphaFoldDB" id="A0A8H7NCW7"/>
<feature type="domain" description="Clr5" evidence="2">
    <location>
        <begin position="10"/>
        <end position="54"/>
    </location>
</feature>
<dbReference type="InterPro" id="IPR025676">
    <property type="entry name" value="Clr5_dom"/>
</dbReference>
<dbReference type="EMBL" id="JADCTT010000004">
    <property type="protein sequence ID" value="KAF9753539.1"/>
    <property type="molecule type" value="Genomic_DNA"/>
</dbReference>
<dbReference type="PANTHER" id="PTHR46224:SF64">
    <property type="entry name" value="IQ MOTIF AND ANKYRIN REPEAT DOMAIN-CONTAINING PROTEIN 1"/>
    <property type="match status" value="1"/>
</dbReference>
<dbReference type="Pfam" id="PF14420">
    <property type="entry name" value="Clr5"/>
    <property type="match status" value="1"/>
</dbReference>
<dbReference type="Pfam" id="PF00023">
    <property type="entry name" value="Ank"/>
    <property type="match status" value="1"/>
</dbReference>
<proteinExistence type="predicted"/>
<keyword evidence="1" id="KW-0040">ANK repeat</keyword>
<name>A0A8H7NCW7_BIOOC</name>
<dbReference type="PROSITE" id="PS50088">
    <property type="entry name" value="ANK_REPEAT"/>
    <property type="match status" value="1"/>
</dbReference>
<evidence type="ECO:0000256" key="1">
    <source>
        <dbReference type="PROSITE-ProRule" id="PRU00023"/>
    </source>
</evidence>
<dbReference type="InterPro" id="IPR051616">
    <property type="entry name" value="Cul2-RING_E3_ligase_SR"/>
</dbReference>
<dbReference type="Proteomes" id="UP000616885">
    <property type="component" value="Unassembled WGS sequence"/>
</dbReference>
<organism evidence="3 4">
    <name type="scientific">Bionectria ochroleuca</name>
    <name type="common">Gliocladium roseum</name>
    <dbReference type="NCBI Taxonomy" id="29856"/>
    <lineage>
        <taxon>Eukaryota</taxon>
        <taxon>Fungi</taxon>
        <taxon>Dikarya</taxon>
        <taxon>Ascomycota</taxon>
        <taxon>Pezizomycotina</taxon>
        <taxon>Sordariomycetes</taxon>
        <taxon>Hypocreomycetidae</taxon>
        <taxon>Hypocreales</taxon>
        <taxon>Bionectriaceae</taxon>
        <taxon>Clonostachys</taxon>
    </lineage>
</organism>
<dbReference type="SMART" id="SM00248">
    <property type="entry name" value="ANK"/>
    <property type="match status" value="8"/>
</dbReference>
<protein>
    <recommendedName>
        <fullName evidence="2">Clr5 domain-containing protein</fullName>
    </recommendedName>
</protein>
<dbReference type="PANTHER" id="PTHR46224">
    <property type="entry name" value="ANKYRIN REPEAT FAMILY PROTEIN"/>
    <property type="match status" value="1"/>
</dbReference>
<dbReference type="InterPro" id="IPR002110">
    <property type="entry name" value="Ankyrin_rpt"/>
</dbReference>
<comment type="caution">
    <text evidence="3">The sequence shown here is derived from an EMBL/GenBank/DDBJ whole genome shotgun (WGS) entry which is preliminary data.</text>
</comment>
<dbReference type="InterPro" id="IPR036770">
    <property type="entry name" value="Ankyrin_rpt-contain_sf"/>
</dbReference>
<evidence type="ECO:0000259" key="2">
    <source>
        <dbReference type="Pfam" id="PF14420"/>
    </source>
</evidence>
<gene>
    <name evidence="3" type="ORF">IM811_012297</name>
</gene>
<evidence type="ECO:0000313" key="3">
    <source>
        <dbReference type="EMBL" id="KAF9753539.1"/>
    </source>
</evidence>
<dbReference type="PROSITE" id="PS50297">
    <property type="entry name" value="ANK_REP_REGION"/>
    <property type="match status" value="1"/>
</dbReference>
<evidence type="ECO:0000313" key="4">
    <source>
        <dbReference type="Proteomes" id="UP000616885"/>
    </source>
</evidence>
<sequence length="1121" mass="125015">MPPSFRKIRREVWERHKRTILDLWLNEKLPLKGSSENGRNLMQVMQDEHDFHATLWGAAKNLRRRDWEIILPLYDELERQGHAPRVRVGEHIFTDSKVKRARREYLKAGLVTNGDDSEQAPSPNPIQARLWHIEVRQDDGHYSEYSNTCLASNSLGSKDSSNVAQRDMQNDLPVTSGQCLHIEAPSPFGILSMGNTTEIEPLDSYLRLNSTDDPSHRNPDQLISSVLESYTVPNTLDIDFDGYALSSAWDNEIGNPISYIPFSISPPRISLNNQIEFILRNNLASVQSPRRDGLRYPSLTMVIERLISLPVANICGQDLAASSTQASYEISLREFSGRILYSIANNFAGLEGVDFATIFSLLGLVPGMESYFLEWLRSDNPMVSKPLAKNLFRAAIEAGNEQMMDIVLRTTSGRINKIDVDETILSHGASYSPIALASSRAHPGIVKSLLLHGAKARIPERAPNEVNFYGCPLEAILETLASEPDPAPEKQAIQIFESIAMHRPPDALELFVLILYGMQKTSLFNMRTKKPRSISRETGSKLLQTLFQTIPKEHYPELLNRNTDGKPRKFAKAIQPLLYKIIKEVENGIATNIAQSLLAAYDDIQFSLSSAGDYSEGLKEALILAILRNNTELTEYFLSLINPDDRHLTAAVHVGSLALIDSILDHGVSAHGRLLCSKHLCYAPVDSYWWVNGEAGMEALDRKCSVGREKGRLCEPTTPLAEGIRLQNTELIHRLENRGALVALLSEKGQLHLEAVARASSEVGNFSYLKQLLNSNLHFTPIILLKPIRNAIESRHFEAAWDLITLYLKAGSTIKIVYSGEVDYHMQQILFAIVRNHGGLEFLEQVAEYMDCFRHVKGYYGIRLLEEAVEIDDRVLHAAVTKRDVELVRLLLEWGASPPDLQDAVEIGDEAIVRLFLRHGAEPANEEAFSGAVMSSNKSLLPILISAFSSRYPNGRKCFGTLALIFSIHARDITILCLLLQAKLDVDSPHYIHLDGLTVLIKTIQMLEENDTVLVSMIRRILEAGADPETTNRVPEGTYVSALLQAIISNSMPMVELLLGKGADINRPAKRGLKRTPLQQACEQGGFQMIKYLLDRGADIHAPPAVNGGATAHNLQLSRAM</sequence>
<dbReference type="SUPFAM" id="SSF48403">
    <property type="entry name" value="Ankyrin repeat"/>
    <property type="match status" value="1"/>
</dbReference>
<reference evidence="3" key="1">
    <citation type="submission" date="2020-10" db="EMBL/GenBank/DDBJ databases">
        <title>High-Quality Genome Resource of Clonostachys rosea strain S41 by Oxford Nanopore Long-Read Sequencing.</title>
        <authorList>
            <person name="Wang H."/>
        </authorList>
    </citation>
    <scope>NUCLEOTIDE SEQUENCE</scope>
    <source>
        <strain evidence="3">S41</strain>
    </source>
</reference>
<accession>A0A8H7NCW7</accession>
<dbReference type="Gene3D" id="1.25.40.20">
    <property type="entry name" value="Ankyrin repeat-containing domain"/>
    <property type="match status" value="1"/>
</dbReference>
<dbReference type="Pfam" id="PF12796">
    <property type="entry name" value="Ank_2"/>
    <property type="match status" value="1"/>
</dbReference>